<keyword evidence="2 6" id="KW-0812">Transmembrane</keyword>
<dbReference type="AlphaFoldDB" id="A0A4R5DMN8"/>
<comment type="caution">
    <text evidence="8">The sequence shown here is derived from an EMBL/GenBank/DDBJ whole genome shotgun (WGS) entry which is preliminary data.</text>
</comment>
<dbReference type="GO" id="GO:0005506">
    <property type="term" value="F:iron ion binding"/>
    <property type="evidence" value="ECO:0007669"/>
    <property type="project" value="InterPro"/>
</dbReference>
<evidence type="ECO:0000259" key="7">
    <source>
        <dbReference type="Pfam" id="PF04116"/>
    </source>
</evidence>
<dbReference type="GO" id="GO:0050479">
    <property type="term" value="F:glyceryl-ether monooxygenase activity"/>
    <property type="evidence" value="ECO:0007669"/>
    <property type="project" value="TreeGrafter"/>
</dbReference>
<evidence type="ECO:0000256" key="5">
    <source>
        <dbReference type="ARBA" id="ARBA00023136"/>
    </source>
</evidence>
<feature type="transmembrane region" description="Helical" evidence="6">
    <location>
        <begin position="85"/>
        <end position="106"/>
    </location>
</feature>
<dbReference type="PANTHER" id="PTHR21624">
    <property type="entry name" value="STEROL DESATURASE-RELATED PROTEIN"/>
    <property type="match status" value="1"/>
</dbReference>
<dbReference type="PANTHER" id="PTHR21624:SF3">
    <property type="entry name" value="FATTY ACID HYDROXYLASE DOMAIN-CONTAINING PROTEIN"/>
    <property type="match status" value="1"/>
</dbReference>
<feature type="transmembrane region" description="Helical" evidence="6">
    <location>
        <begin position="44"/>
        <end position="65"/>
    </location>
</feature>
<evidence type="ECO:0000256" key="4">
    <source>
        <dbReference type="ARBA" id="ARBA00023002"/>
    </source>
</evidence>
<dbReference type="Pfam" id="PF04116">
    <property type="entry name" value="FA_hydroxylase"/>
    <property type="match status" value="1"/>
</dbReference>
<dbReference type="RefSeq" id="WP_131959973.1">
    <property type="nucleotide sequence ID" value="NZ_SMFL01000007.1"/>
</dbReference>
<comment type="subcellular location">
    <subcellularLocation>
        <location evidence="1">Endomembrane system</location>
        <topology evidence="1">Multi-pass membrane protein</topology>
    </subcellularLocation>
</comment>
<evidence type="ECO:0000256" key="6">
    <source>
        <dbReference type="SAM" id="Phobius"/>
    </source>
</evidence>
<name>A0A4R5DMN8_9BACT</name>
<organism evidence="8 9">
    <name type="scientific">Dyadobacter psychrotolerans</name>
    <dbReference type="NCBI Taxonomy" id="2541721"/>
    <lineage>
        <taxon>Bacteria</taxon>
        <taxon>Pseudomonadati</taxon>
        <taxon>Bacteroidota</taxon>
        <taxon>Cytophagia</taxon>
        <taxon>Cytophagales</taxon>
        <taxon>Spirosomataceae</taxon>
        <taxon>Dyadobacter</taxon>
    </lineage>
</organism>
<dbReference type="GO" id="GO:0008610">
    <property type="term" value="P:lipid biosynthetic process"/>
    <property type="evidence" value="ECO:0007669"/>
    <property type="project" value="InterPro"/>
</dbReference>
<sequence length="291" mass="34195">MIDYIQSAPDEIRITILMVSLALLWNAENLTGNYNKWSHARRNAMFVLTAAPVQFVLGLAFVAVFHWNQVHHYGLLNWIPFRQSLLAEFVTTFIMLDLFEYFYHVLMHKYKILWRFHLVHHSDEVVDVSSTLREHPGETAIRLLFTILWIAISGAAFWALMLRQFIQIFSNVLAHSNLRLPEKLDKILGWVFITPNLHHVHHHDTQPYTDMNFGDVLSIWDRLFGTFGRLDVHQVRFGVDTIRDESELDRFNKLLIMPFRPMDVKVEQDSKHIPLQVSESVWESGKSIQNY</sequence>
<proteinExistence type="predicted"/>
<dbReference type="InterPro" id="IPR051689">
    <property type="entry name" value="Sterol_desaturase/TMEM195"/>
</dbReference>
<dbReference type="GO" id="GO:0006643">
    <property type="term" value="P:membrane lipid metabolic process"/>
    <property type="evidence" value="ECO:0007669"/>
    <property type="project" value="TreeGrafter"/>
</dbReference>
<gene>
    <name evidence="8" type="ORF">E0F88_19565</name>
</gene>
<keyword evidence="5 6" id="KW-0472">Membrane</keyword>
<evidence type="ECO:0000313" key="8">
    <source>
        <dbReference type="EMBL" id="TDE13251.1"/>
    </source>
</evidence>
<evidence type="ECO:0000256" key="3">
    <source>
        <dbReference type="ARBA" id="ARBA00022989"/>
    </source>
</evidence>
<reference evidence="8 9" key="1">
    <citation type="submission" date="2019-03" db="EMBL/GenBank/DDBJ databases">
        <title>Dyadobacter AR-3-6 sp. nov., isolated from arctic soil.</title>
        <authorList>
            <person name="Chaudhary D.K."/>
        </authorList>
    </citation>
    <scope>NUCLEOTIDE SEQUENCE [LARGE SCALE GENOMIC DNA]</scope>
    <source>
        <strain evidence="8 9">AR-3-6</strain>
    </source>
</reference>
<evidence type="ECO:0000256" key="2">
    <source>
        <dbReference type="ARBA" id="ARBA00022692"/>
    </source>
</evidence>
<feature type="transmembrane region" description="Helical" evidence="6">
    <location>
        <begin position="140"/>
        <end position="161"/>
    </location>
</feature>
<keyword evidence="3 6" id="KW-1133">Transmembrane helix</keyword>
<accession>A0A4R5DMN8</accession>
<dbReference type="GO" id="GO:0016020">
    <property type="term" value="C:membrane"/>
    <property type="evidence" value="ECO:0007669"/>
    <property type="project" value="GOC"/>
</dbReference>
<evidence type="ECO:0000256" key="1">
    <source>
        <dbReference type="ARBA" id="ARBA00004127"/>
    </source>
</evidence>
<dbReference type="GO" id="GO:0012505">
    <property type="term" value="C:endomembrane system"/>
    <property type="evidence" value="ECO:0007669"/>
    <property type="project" value="UniProtKB-SubCell"/>
</dbReference>
<dbReference type="OrthoDB" id="9770329at2"/>
<keyword evidence="4" id="KW-0560">Oxidoreductase</keyword>
<evidence type="ECO:0000313" key="9">
    <source>
        <dbReference type="Proteomes" id="UP000294850"/>
    </source>
</evidence>
<keyword evidence="9" id="KW-1185">Reference proteome</keyword>
<dbReference type="Proteomes" id="UP000294850">
    <property type="component" value="Unassembled WGS sequence"/>
</dbReference>
<feature type="domain" description="Fatty acid hydroxylase" evidence="7">
    <location>
        <begin position="90"/>
        <end position="226"/>
    </location>
</feature>
<protein>
    <submittedName>
        <fullName evidence="8">Sterol desaturase family protein</fullName>
    </submittedName>
</protein>
<dbReference type="InterPro" id="IPR006694">
    <property type="entry name" value="Fatty_acid_hydroxylase"/>
</dbReference>
<dbReference type="EMBL" id="SMFL01000007">
    <property type="protein sequence ID" value="TDE13251.1"/>
    <property type="molecule type" value="Genomic_DNA"/>
</dbReference>